<dbReference type="EnsemblPlants" id="Solyc01g059800.1.1">
    <property type="protein sequence ID" value="Solyc01g059800.1.1.1"/>
    <property type="gene ID" value="Solyc01g059800.1"/>
</dbReference>
<keyword evidence="2" id="KW-1185">Reference proteome</keyword>
<dbReference type="AlphaFoldDB" id="A0A3Q7EEV9"/>
<dbReference type="Proteomes" id="UP000004994">
    <property type="component" value="Chromosome 1"/>
</dbReference>
<sequence>MLLWSWPDVILAKALLLPRNLPLTRVDGCNVEHKDDRFDQSLSGPFQLLQVC</sequence>
<dbReference type="InParanoid" id="A0A3Q7EEV9"/>
<reference evidence="1" key="2">
    <citation type="submission" date="2019-01" db="UniProtKB">
        <authorList>
            <consortium name="EnsemblPlants"/>
        </authorList>
    </citation>
    <scope>IDENTIFICATION</scope>
    <source>
        <strain evidence="1">cv. Heinz 1706</strain>
    </source>
</reference>
<organism evidence="1">
    <name type="scientific">Solanum lycopersicum</name>
    <name type="common">Tomato</name>
    <name type="synonym">Lycopersicon esculentum</name>
    <dbReference type="NCBI Taxonomy" id="4081"/>
    <lineage>
        <taxon>Eukaryota</taxon>
        <taxon>Viridiplantae</taxon>
        <taxon>Streptophyta</taxon>
        <taxon>Embryophyta</taxon>
        <taxon>Tracheophyta</taxon>
        <taxon>Spermatophyta</taxon>
        <taxon>Magnoliopsida</taxon>
        <taxon>eudicotyledons</taxon>
        <taxon>Gunneridae</taxon>
        <taxon>Pentapetalae</taxon>
        <taxon>asterids</taxon>
        <taxon>lamiids</taxon>
        <taxon>Solanales</taxon>
        <taxon>Solanaceae</taxon>
        <taxon>Solanoideae</taxon>
        <taxon>Solaneae</taxon>
        <taxon>Solanum</taxon>
        <taxon>Solanum subgen. Lycopersicon</taxon>
    </lineage>
</organism>
<evidence type="ECO:0000313" key="1">
    <source>
        <dbReference type="EnsemblPlants" id="Solyc01g059800.1.1.1"/>
    </source>
</evidence>
<dbReference type="PaxDb" id="4081-Solyc01g059800.1.1"/>
<accession>A0A3Q7EEV9</accession>
<reference evidence="1" key="1">
    <citation type="journal article" date="2012" name="Nature">
        <title>The tomato genome sequence provides insights into fleshy fruit evolution.</title>
        <authorList>
            <consortium name="Tomato Genome Consortium"/>
        </authorList>
    </citation>
    <scope>NUCLEOTIDE SEQUENCE [LARGE SCALE GENOMIC DNA]</scope>
    <source>
        <strain evidence="1">cv. Heinz 1706</strain>
    </source>
</reference>
<proteinExistence type="predicted"/>
<dbReference type="Gramene" id="Solyc01g059800.1.1">
    <property type="protein sequence ID" value="Solyc01g059800.1.1.1"/>
    <property type="gene ID" value="Solyc01g059800.1"/>
</dbReference>
<evidence type="ECO:0000313" key="2">
    <source>
        <dbReference type="Proteomes" id="UP000004994"/>
    </source>
</evidence>
<protein>
    <submittedName>
        <fullName evidence="1">Uncharacterized protein</fullName>
    </submittedName>
</protein>
<name>A0A3Q7EEV9_SOLLC</name>